<keyword evidence="1" id="KW-0472">Membrane</keyword>
<evidence type="ECO:0000313" key="3">
    <source>
        <dbReference type="Proteomes" id="UP001057296"/>
    </source>
</evidence>
<dbReference type="EMBL" id="CP073115">
    <property type="protein sequence ID" value="UTG70757.1"/>
    <property type="molecule type" value="Genomic_DNA"/>
</dbReference>
<evidence type="ECO:0000256" key="1">
    <source>
        <dbReference type="SAM" id="Phobius"/>
    </source>
</evidence>
<gene>
    <name evidence="2" type="ORF">KCG54_05570</name>
</gene>
<keyword evidence="1" id="KW-0812">Transmembrane</keyword>
<accession>A0A9X9N2M2</accession>
<name>A0A9X9N2M2_NEISU</name>
<dbReference type="RefSeq" id="WP_254324908.1">
    <property type="nucleotide sequence ID" value="NZ_CP073115.1"/>
</dbReference>
<dbReference type="Proteomes" id="UP001057296">
    <property type="component" value="Chromosome"/>
</dbReference>
<keyword evidence="1" id="KW-1133">Transmembrane helix</keyword>
<evidence type="ECO:0000313" key="2">
    <source>
        <dbReference type="EMBL" id="UTG70757.1"/>
    </source>
</evidence>
<reference evidence="2" key="1">
    <citation type="submission" date="2021-04" db="EMBL/GenBank/DDBJ databases">
        <title>Characterizing Neisseria spp. as novel respiratory pathobionts in bronchiectasis.</title>
        <authorList>
            <person name="Li L."/>
            <person name="Mac Aogain M."/>
            <person name="Xu T."/>
            <person name="Jaggi T.K."/>
            <person name="Chan L.Y."/>
            <person name="Keir H.R."/>
            <person name="Dicker A.J."/>
            <person name="Qu J."/>
            <person name="Liu Y."/>
            <person name="Chen H.S."/>
            <person name="Koh M.S."/>
            <person name="Ong T.H."/>
            <person name="Lim A.Y.H."/>
            <person name="Abisheganaden J."/>
            <person name="Low T.B."/>
            <person name="Oliver B.G."/>
            <person name="Tan N.S."/>
            <person name="Fang M."/>
            <person name="Chalmers J.D."/>
            <person name="Chotirmall S.H."/>
        </authorList>
    </citation>
    <scope>NUCLEOTIDE SEQUENCE</scope>
    <source>
        <strain evidence="2">TT0077</strain>
    </source>
</reference>
<feature type="transmembrane region" description="Helical" evidence="1">
    <location>
        <begin position="12"/>
        <end position="30"/>
    </location>
</feature>
<organism evidence="2 3">
    <name type="scientific">Neisseria subflava</name>
    <dbReference type="NCBI Taxonomy" id="28449"/>
    <lineage>
        <taxon>Bacteria</taxon>
        <taxon>Pseudomonadati</taxon>
        <taxon>Pseudomonadota</taxon>
        <taxon>Betaproteobacteria</taxon>
        <taxon>Neisseriales</taxon>
        <taxon>Neisseriaceae</taxon>
        <taxon>Neisseria</taxon>
    </lineage>
</organism>
<sequence>MMWKTLNPIWQTLILILLIAGAVPTIYFCGYKSSAKKAEAEKAEVIATYQASALVAEQLYTEKLKAANEEKQRWFDFAQAQSRDLATAYQQIGRQAAQLEKQIDETVQKDGNRFNGLGTNSVQLYNRALGHD</sequence>
<protein>
    <recommendedName>
        <fullName evidence="4">Phage associated protein</fullName>
    </recommendedName>
</protein>
<dbReference type="AlphaFoldDB" id="A0A9X9N2M2"/>
<proteinExistence type="predicted"/>
<evidence type="ECO:0008006" key="4">
    <source>
        <dbReference type="Google" id="ProtNLM"/>
    </source>
</evidence>